<geneLocation type="plasmid" evidence="2 3">
    <name>paPv6</name>
</geneLocation>
<evidence type="ECO:0000313" key="1">
    <source>
        <dbReference type="EMBL" id="WGM03532.1"/>
    </source>
</evidence>
<dbReference type="EMBL" id="CP123507">
    <property type="protein sequence ID" value="WGM03532.1"/>
    <property type="molecule type" value="Genomic_DNA"/>
</dbReference>
<dbReference type="Proteomes" id="UP001177595">
    <property type="component" value="Plasmid paPv6"/>
</dbReference>
<protein>
    <submittedName>
        <fullName evidence="1">Uncharacterized protein</fullName>
    </submittedName>
</protein>
<dbReference type="Proteomes" id="UP001177595">
    <property type="component" value="Plasmid paPv3"/>
</dbReference>
<dbReference type="EMBL" id="CP123510">
    <property type="protein sequence ID" value="WGM03816.1"/>
    <property type="molecule type" value="Genomic_DNA"/>
</dbReference>
<reference evidence="1" key="1">
    <citation type="submission" date="2023-04" db="EMBL/GenBank/DDBJ databases">
        <title>Genome dynamics across the evolutionary transition to endosymbiosis.</title>
        <authorList>
            <person name="Siozios S."/>
            <person name="Nadal-Jimenez P."/>
            <person name="Azagi T."/>
            <person name="Sprong H."/>
            <person name="Frost C.L."/>
            <person name="Parratt S.R."/>
            <person name="Taylor G."/>
            <person name="Brettell L."/>
            <person name="Lew K.C."/>
            <person name="Croft L."/>
            <person name="King K.C."/>
            <person name="Brockhurst M.A."/>
            <person name="Hypsa V."/>
            <person name="Novakova E."/>
            <person name="Darby A.C."/>
            <person name="Hurst G.D.D."/>
        </authorList>
    </citation>
    <scope>NUCLEOTIDE SEQUENCE</scope>
    <source>
        <strain evidence="1">APv</strain>
        <plasmid evidence="1">paPv3</plasmid>
        <plasmid evidence="2">paPv6</plasmid>
    </source>
</reference>
<organism evidence="1 3">
    <name type="scientific">Arsenophonus nasoniae</name>
    <name type="common">son-killer infecting Nasonia vitripennis</name>
    <dbReference type="NCBI Taxonomy" id="638"/>
    <lineage>
        <taxon>Bacteria</taxon>
        <taxon>Pseudomonadati</taxon>
        <taxon>Pseudomonadota</taxon>
        <taxon>Gammaproteobacteria</taxon>
        <taxon>Enterobacterales</taxon>
        <taxon>Morganellaceae</taxon>
        <taxon>Arsenophonus</taxon>
    </lineage>
</organism>
<evidence type="ECO:0000313" key="2">
    <source>
        <dbReference type="EMBL" id="WGM03816.1"/>
    </source>
</evidence>
<dbReference type="AlphaFoldDB" id="A0AA95K8E8"/>
<proteinExistence type="predicted"/>
<keyword evidence="1" id="KW-0614">Plasmid</keyword>
<name>A0AA95K8E8_9GAMM</name>
<sequence>MGELLALRDDDMFFYLKTAEHAFITGEIEWKQHDEAKQKR</sequence>
<evidence type="ECO:0000313" key="3">
    <source>
        <dbReference type="Proteomes" id="UP001177595"/>
    </source>
</evidence>
<geneLocation type="plasmid" evidence="1 3">
    <name>paPv3</name>
</geneLocation>
<gene>
    <name evidence="1" type="ORF">QE210_19170</name>
    <name evidence="2" type="ORF">QE210_20235</name>
</gene>
<accession>A0AA95K8E8</accession>